<protein>
    <recommendedName>
        <fullName evidence="1">DUF8040 domain-containing protein</fullName>
    </recommendedName>
</protein>
<dbReference type="Proteomes" id="UP000784919">
    <property type="component" value="Unassembled WGS sequence"/>
</dbReference>
<proteinExistence type="predicted"/>
<reference evidence="2" key="1">
    <citation type="journal article" date="2020" name="bioRxiv">
        <title>Whole genome comparisons of ergot fungi reveals the divergence and evolution of species within the genus Claviceps are the result of varying mechanisms driving genome evolution and host range expansion.</title>
        <authorList>
            <person name="Wyka S.A."/>
            <person name="Mondo S.J."/>
            <person name="Liu M."/>
            <person name="Dettman J."/>
            <person name="Nalam V."/>
            <person name="Broders K.D."/>
        </authorList>
    </citation>
    <scope>NUCLEOTIDE SEQUENCE</scope>
    <source>
        <strain evidence="2">CCC 1102</strain>
    </source>
</reference>
<comment type="caution">
    <text evidence="2">The sequence shown here is derived from an EMBL/GenBank/DDBJ whole genome shotgun (WGS) entry which is preliminary data.</text>
</comment>
<organism evidence="2 3">
    <name type="scientific">Claviceps arundinis</name>
    <dbReference type="NCBI Taxonomy" id="1623583"/>
    <lineage>
        <taxon>Eukaryota</taxon>
        <taxon>Fungi</taxon>
        <taxon>Dikarya</taxon>
        <taxon>Ascomycota</taxon>
        <taxon>Pezizomycotina</taxon>
        <taxon>Sordariomycetes</taxon>
        <taxon>Hypocreomycetidae</taxon>
        <taxon>Hypocreales</taxon>
        <taxon>Clavicipitaceae</taxon>
        <taxon>Claviceps</taxon>
    </lineage>
</organism>
<dbReference type="Pfam" id="PF26138">
    <property type="entry name" value="DUF8040"/>
    <property type="match status" value="1"/>
</dbReference>
<evidence type="ECO:0000313" key="2">
    <source>
        <dbReference type="EMBL" id="KAG5956155.1"/>
    </source>
</evidence>
<feature type="domain" description="DUF8040" evidence="1">
    <location>
        <begin position="68"/>
        <end position="153"/>
    </location>
</feature>
<dbReference type="OrthoDB" id="785423at2759"/>
<evidence type="ECO:0000259" key="1">
    <source>
        <dbReference type="Pfam" id="PF26138"/>
    </source>
</evidence>
<dbReference type="EMBL" id="SRPS01000570">
    <property type="protein sequence ID" value="KAG5956155.1"/>
    <property type="molecule type" value="Genomic_DNA"/>
</dbReference>
<accession>A0A9P7SKB0</accession>
<name>A0A9P7SKB0_9HYPO</name>
<sequence>MDDQRDLDQSDFDDGEMDRVLNATIQRVAVATHAEVARRWGELLIQQQQNAYRYRPGVPTTLDNLGSGTFEVARMLHHDEQYCFSTTRLHQDVLRELIAALSRSYGLEDSRLSVAEKVIIFLDYCGHKKSYRELRRVYQHSFKTFTRVIKAVL</sequence>
<dbReference type="AlphaFoldDB" id="A0A9P7SKB0"/>
<evidence type="ECO:0000313" key="3">
    <source>
        <dbReference type="Proteomes" id="UP000784919"/>
    </source>
</evidence>
<gene>
    <name evidence="2" type="ORF">E4U56_006732</name>
</gene>
<dbReference type="InterPro" id="IPR058353">
    <property type="entry name" value="DUF8040"/>
</dbReference>